<comment type="caution">
    <text evidence="2">Lacks conserved residue(s) required for the propagation of feature annotation.</text>
</comment>
<evidence type="ECO:0000259" key="3">
    <source>
        <dbReference type="PROSITE" id="PS50110"/>
    </source>
</evidence>
<evidence type="ECO:0000256" key="2">
    <source>
        <dbReference type="PROSITE-ProRule" id="PRU00169"/>
    </source>
</evidence>
<proteinExistence type="predicted"/>
<dbReference type="InterPro" id="IPR011006">
    <property type="entry name" value="CheY-like_superfamily"/>
</dbReference>
<sequence length="125" mass="13845">MKRILIADGNEDSRYIYELYLEFHGYAVLEAHDGHDALRVARQERPDLLLVRKGLPRLDGWEVARILKSDPGTADIPIIGYSANAMAEVREGALEAGCDRFMLGPVAPRAFEAAIRELIGGPRAD</sequence>
<dbReference type="SUPFAM" id="SSF52172">
    <property type="entry name" value="CheY-like"/>
    <property type="match status" value="1"/>
</dbReference>
<dbReference type="AlphaFoldDB" id="A0A6J4MGS5"/>
<dbReference type="SMART" id="SM00448">
    <property type="entry name" value="REC"/>
    <property type="match status" value="1"/>
</dbReference>
<gene>
    <name evidence="4" type="ORF">AVDCRST_MAG68-4278</name>
</gene>
<evidence type="ECO:0000256" key="1">
    <source>
        <dbReference type="ARBA" id="ARBA00022553"/>
    </source>
</evidence>
<dbReference type="PANTHER" id="PTHR44591:SF23">
    <property type="entry name" value="CHEY SUBFAMILY"/>
    <property type="match status" value="1"/>
</dbReference>
<dbReference type="Gene3D" id="3.40.50.2300">
    <property type="match status" value="1"/>
</dbReference>
<feature type="domain" description="Response regulatory" evidence="3">
    <location>
        <begin position="3"/>
        <end position="119"/>
    </location>
</feature>
<dbReference type="PANTHER" id="PTHR44591">
    <property type="entry name" value="STRESS RESPONSE REGULATOR PROTEIN 1"/>
    <property type="match status" value="1"/>
</dbReference>
<dbReference type="InterPro" id="IPR050595">
    <property type="entry name" value="Bact_response_regulator"/>
</dbReference>
<dbReference type="PROSITE" id="PS50110">
    <property type="entry name" value="RESPONSE_REGULATORY"/>
    <property type="match status" value="1"/>
</dbReference>
<dbReference type="Pfam" id="PF00072">
    <property type="entry name" value="Response_reg"/>
    <property type="match status" value="1"/>
</dbReference>
<dbReference type="GO" id="GO:0000160">
    <property type="term" value="P:phosphorelay signal transduction system"/>
    <property type="evidence" value="ECO:0007669"/>
    <property type="project" value="InterPro"/>
</dbReference>
<accession>A0A6J4MGS5</accession>
<keyword evidence="1" id="KW-0597">Phosphoprotein</keyword>
<name>A0A6J4MGS5_9BACT</name>
<reference evidence="4" key="1">
    <citation type="submission" date="2020-02" db="EMBL/GenBank/DDBJ databases">
        <authorList>
            <person name="Meier V. D."/>
        </authorList>
    </citation>
    <scope>NUCLEOTIDE SEQUENCE</scope>
    <source>
        <strain evidence="4">AVDCRST_MAG68</strain>
    </source>
</reference>
<organism evidence="4">
    <name type="scientific">uncultured Gemmatimonadota bacterium</name>
    <dbReference type="NCBI Taxonomy" id="203437"/>
    <lineage>
        <taxon>Bacteria</taxon>
        <taxon>Pseudomonadati</taxon>
        <taxon>Gemmatimonadota</taxon>
        <taxon>environmental samples</taxon>
    </lineage>
</organism>
<protein>
    <recommendedName>
        <fullName evidence="3">Response regulatory domain-containing protein</fullName>
    </recommendedName>
</protein>
<evidence type="ECO:0000313" key="4">
    <source>
        <dbReference type="EMBL" id="CAA9359163.1"/>
    </source>
</evidence>
<dbReference type="EMBL" id="CADCTW010000196">
    <property type="protein sequence ID" value="CAA9359163.1"/>
    <property type="molecule type" value="Genomic_DNA"/>
</dbReference>
<dbReference type="InterPro" id="IPR001789">
    <property type="entry name" value="Sig_transdc_resp-reg_receiver"/>
</dbReference>